<reference evidence="3" key="1">
    <citation type="journal article" date="2019" name="Int. J. Syst. Evol. Microbiol.">
        <title>The Global Catalogue of Microorganisms (GCM) 10K type strain sequencing project: providing services to taxonomists for standard genome sequencing and annotation.</title>
        <authorList>
            <consortium name="The Broad Institute Genomics Platform"/>
            <consortium name="The Broad Institute Genome Sequencing Center for Infectious Disease"/>
            <person name="Wu L."/>
            <person name="Ma J."/>
        </authorList>
    </citation>
    <scope>NUCLEOTIDE SEQUENCE [LARGE SCALE GENOMIC DNA]</scope>
    <source>
        <strain evidence="3">CECT 7706</strain>
    </source>
</reference>
<keyword evidence="3" id="KW-1185">Reference proteome</keyword>
<gene>
    <name evidence="2" type="ORF">QWZ15_16920</name>
</gene>
<dbReference type="Proteomes" id="UP001236663">
    <property type="component" value="Unassembled WGS sequence"/>
</dbReference>
<evidence type="ECO:0000256" key="1">
    <source>
        <dbReference type="SAM" id="Phobius"/>
    </source>
</evidence>
<evidence type="ECO:0000313" key="3">
    <source>
        <dbReference type="Proteomes" id="UP001236663"/>
    </source>
</evidence>
<organism evidence="2 3">
    <name type="scientific">Cyclobacterium jeungdonense</name>
    <dbReference type="NCBI Taxonomy" id="708087"/>
    <lineage>
        <taxon>Bacteria</taxon>
        <taxon>Pseudomonadati</taxon>
        <taxon>Bacteroidota</taxon>
        <taxon>Cytophagia</taxon>
        <taxon>Cytophagales</taxon>
        <taxon>Cyclobacteriaceae</taxon>
        <taxon>Cyclobacterium</taxon>
    </lineage>
</organism>
<feature type="transmembrane region" description="Helical" evidence="1">
    <location>
        <begin position="395"/>
        <end position="414"/>
    </location>
</feature>
<feature type="transmembrane region" description="Helical" evidence="1">
    <location>
        <begin position="112"/>
        <end position="133"/>
    </location>
</feature>
<keyword evidence="1" id="KW-0812">Transmembrane</keyword>
<feature type="transmembrane region" description="Helical" evidence="1">
    <location>
        <begin position="172"/>
        <end position="194"/>
    </location>
</feature>
<feature type="transmembrane region" description="Helical" evidence="1">
    <location>
        <begin position="301"/>
        <end position="318"/>
    </location>
</feature>
<evidence type="ECO:0000313" key="2">
    <source>
        <dbReference type="EMBL" id="MDN3689513.1"/>
    </source>
</evidence>
<dbReference type="RefSeq" id="WP_163385874.1">
    <property type="nucleotide sequence ID" value="NZ_JAUFQS010000035.1"/>
</dbReference>
<protein>
    <submittedName>
        <fullName evidence="2">Sodium/glutamate symporter</fullName>
    </submittedName>
</protein>
<feature type="transmembrane region" description="Helical" evidence="1">
    <location>
        <begin position="420"/>
        <end position="440"/>
    </location>
</feature>
<dbReference type="PANTHER" id="PTHR36178:SF1">
    <property type="entry name" value="SODIUM_GLUTAMATE SYMPORTER"/>
    <property type="match status" value="1"/>
</dbReference>
<feature type="transmembrane region" description="Helical" evidence="1">
    <location>
        <begin position="222"/>
        <end position="240"/>
    </location>
</feature>
<feature type="transmembrane region" description="Helical" evidence="1">
    <location>
        <begin position="324"/>
        <end position="348"/>
    </location>
</feature>
<keyword evidence="1" id="KW-1133">Transmembrane helix</keyword>
<dbReference type="InterPro" id="IPR004445">
    <property type="entry name" value="GltS"/>
</dbReference>
<sequence length="450" mass="50053">MHESIPIYFKALFLATVFALLAEFILGFVPILKKYHIPRAFLGGLIALITGPQVFGQTLDLNFISQDIQDSWNELALFFVNIVFACIFLGRKIPNFKTSMKLAIPQASLGQTLAWGQYLIGGLLTLFVLIPFFDLDPSVASFIEISFQGGVGVAVGMDETFKSIGLTDAKSITVALAPLAMLTGILSGIFLINFKNQDKIIRLEQQESNKEVIKISRFQNTFIIQLAIIGIAILLGQLLLDSLYYIESTVLLKFLYNTEFVKYIPFFPLALLGGAILQLLINRFISIEIVNRRTVKQIQTFSLDAVIIMAIGTINLTVIKDNIILVFVLLVAGFLWNISCFLLTYRVLIPNYAFERGVADYGQSMGTTSIGLMFQSIVDKNNKSNGKEAFALKQLLFEPFVGGGLITGLSPLIIHKMGLIYFTGISFALTLTFFLTGYFYNKKNKSQQVD</sequence>
<dbReference type="PANTHER" id="PTHR36178">
    <property type="entry name" value="SLR0625 PROTEIN"/>
    <property type="match status" value="1"/>
</dbReference>
<feature type="transmembrane region" description="Helical" evidence="1">
    <location>
        <begin position="12"/>
        <end position="32"/>
    </location>
</feature>
<comment type="caution">
    <text evidence="2">The sequence shown here is derived from an EMBL/GenBank/DDBJ whole genome shotgun (WGS) entry which is preliminary data.</text>
</comment>
<keyword evidence="1" id="KW-0472">Membrane</keyword>
<proteinExistence type="predicted"/>
<feature type="transmembrane region" description="Helical" evidence="1">
    <location>
        <begin position="75"/>
        <end position="91"/>
    </location>
</feature>
<feature type="transmembrane region" description="Helical" evidence="1">
    <location>
        <begin position="260"/>
        <end position="281"/>
    </location>
</feature>
<dbReference type="Pfam" id="PF03616">
    <property type="entry name" value="Glt_symporter"/>
    <property type="match status" value="1"/>
</dbReference>
<feature type="transmembrane region" description="Helical" evidence="1">
    <location>
        <begin position="39"/>
        <end position="55"/>
    </location>
</feature>
<name>A0ABT8C9P0_9BACT</name>
<accession>A0ABT8C9P0</accession>
<dbReference type="EMBL" id="JAUFQS010000035">
    <property type="protein sequence ID" value="MDN3689513.1"/>
    <property type="molecule type" value="Genomic_DNA"/>
</dbReference>